<evidence type="ECO:0000256" key="3">
    <source>
        <dbReference type="ARBA" id="ARBA00022833"/>
    </source>
</evidence>
<dbReference type="SUPFAM" id="SSF57903">
    <property type="entry name" value="FYVE/PHD zinc finger"/>
    <property type="match status" value="1"/>
</dbReference>
<evidence type="ECO:0000256" key="1">
    <source>
        <dbReference type="ARBA" id="ARBA00022723"/>
    </source>
</evidence>
<evidence type="ECO:0008006" key="6">
    <source>
        <dbReference type="Google" id="ProtNLM"/>
    </source>
</evidence>
<evidence type="ECO:0000256" key="2">
    <source>
        <dbReference type="ARBA" id="ARBA00022771"/>
    </source>
</evidence>
<dbReference type="AlphaFoldDB" id="A0A7R9E8Y4"/>
<name>A0A7R9E8Y4_9NEOP</name>
<keyword evidence="2" id="KW-0863">Zinc-finger</keyword>
<dbReference type="InterPro" id="IPR019786">
    <property type="entry name" value="Zinc_finger_PHD-type_CS"/>
</dbReference>
<dbReference type="PROSITE" id="PS01359">
    <property type="entry name" value="ZF_PHD_1"/>
    <property type="match status" value="1"/>
</dbReference>
<dbReference type="CDD" id="cd15517">
    <property type="entry name" value="PHD_TCF19_like"/>
    <property type="match status" value="1"/>
</dbReference>
<dbReference type="Gene3D" id="3.30.40.10">
    <property type="entry name" value="Zinc/RING finger domain, C3HC4 (zinc finger)"/>
    <property type="match status" value="1"/>
</dbReference>
<feature type="region of interest" description="Disordered" evidence="4">
    <location>
        <begin position="93"/>
        <end position="116"/>
    </location>
</feature>
<dbReference type="InterPro" id="IPR013083">
    <property type="entry name" value="Znf_RING/FYVE/PHD"/>
</dbReference>
<gene>
    <name evidence="5" type="ORF">TMSB3V08_LOCUS5467</name>
</gene>
<dbReference type="InterPro" id="IPR011011">
    <property type="entry name" value="Znf_FYVE_PHD"/>
</dbReference>
<keyword evidence="1" id="KW-0479">Metal-binding</keyword>
<feature type="region of interest" description="Disordered" evidence="4">
    <location>
        <begin position="305"/>
        <end position="335"/>
    </location>
</feature>
<accession>A0A7R9E8Y4</accession>
<proteinExistence type="predicted"/>
<sequence>MNNAWGGGQYYHATMNATIHRAVRSDGAKQDEIVVASTAEDGEIEISLCDEYSLPVDFVNKRRPHSFGAGLANWSTPSPTGEKVEVVEAYSDPRDSKAYLEPGDEASGKLYTSPDRDYSQPYTGESLLSFTDTSRDYSQPYTDPHWWTRSLSVKVILSDLLVTGSAGFGSRPGELRGTVPRSLGRFRNAFTVDMENELAEHCRQLDSRFYGLTRRQLMKLSFEFAEFKGVSSRFNCNKKIADEYFAPEEVNYRIEANETDNFAENAIEPAYSTVQSSTNIMERTEDILANSSNTVLSAEHIHYQENDSNSAPNQRSLQGIDSIHPIPKSQNEKKRHRAHQMLEVLSATPFKNCLLQKEKEKLEKEERKNQRNKRKMENAANKLDFSKPSTSKKASLPKSVKTNKETFCGGCGELFEEDWVQCGSCSEWWHEACSAYDEIGPFVCDNC</sequence>
<dbReference type="EMBL" id="OB793821">
    <property type="protein sequence ID" value="CAD7428671.1"/>
    <property type="molecule type" value="Genomic_DNA"/>
</dbReference>
<evidence type="ECO:0000256" key="4">
    <source>
        <dbReference type="SAM" id="MobiDB-lite"/>
    </source>
</evidence>
<organism evidence="5">
    <name type="scientific">Timema monikensis</name>
    <dbReference type="NCBI Taxonomy" id="170555"/>
    <lineage>
        <taxon>Eukaryota</taxon>
        <taxon>Metazoa</taxon>
        <taxon>Ecdysozoa</taxon>
        <taxon>Arthropoda</taxon>
        <taxon>Hexapoda</taxon>
        <taxon>Insecta</taxon>
        <taxon>Pterygota</taxon>
        <taxon>Neoptera</taxon>
        <taxon>Polyneoptera</taxon>
        <taxon>Phasmatodea</taxon>
        <taxon>Timematodea</taxon>
        <taxon>Timematoidea</taxon>
        <taxon>Timematidae</taxon>
        <taxon>Timema</taxon>
    </lineage>
</organism>
<feature type="region of interest" description="Disordered" evidence="4">
    <location>
        <begin position="363"/>
        <end position="396"/>
    </location>
</feature>
<dbReference type="GO" id="GO:0008270">
    <property type="term" value="F:zinc ion binding"/>
    <property type="evidence" value="ECO:0007669"/>
    <property type="project" value="UniProtKB-KW"/>
</dbReference>
<evidence type="ECO:0000313" key="5">
    <source>
        <dbReference type="EMBL" id="CAD7428671.1"/>
    </source>
</evidence>
<keyword evidence="3" id="KW-0862">Zinc</keyword>
<feature type="compositionally biased region" description="Polar residues" evidence="4">
    <location>
        <begin position="306"/>
        <end position="319"/>
    </location>
</feature>
<reference evidence="5" key="1">
    <citation type="submission" date="2020-11" db="EMBL/GenBank/DDBJ databases">
        <authorList>
            <person name="Tran Van P."/>
        </authorList>
    </citation>
    <scope>NUCLEOTIDE SEQUENCE</scope>
</reference>
<protein>
    <recommendedName>
        <fullName evidence="6">Zinc finger PHD-type domain-containing protein</fullName>
    </recommendedName>
</protein>